<keyword evidence="2" id="KW-1185">Reference proteome</keyword>
<dbReference type="EMBL" id="JANBPG010000537">
    <property type="protein sequence ID" value="KAJ1895684.1"/>
    <property type="molecule type" value="Genomic_DNA"/>
</dbReference>
<organism evidence="1 2">
    <name type="scientific">Kickxella alabastrina</name>
    <dbReference type="NCBI Taxonomy" id="61397"/>
    <lineage>
        <taxon>Eukaryota</taxon>
        <taxon>Fungi</taxon>
        <taxon>Fungi incertae sedis</taxon>
        <taxon>Zoopagomycota</taxon>
        <taxon>Kickxellomycotina</taxon>
        <taxon>Kickxellomycetes</taxon>
        <taxon>Kickxellales</taxon>
        <taxon>Kickxellaceae</taxon>
        <taxon>Kickxella</taxon>
    </lineage>
</organism>
<evidence type="ECO:0000313" key="1">
    <source>
        <dbReference type="EMBL" id="KAJ1895684.1"/>
    </source>
</evidence>
<comment type="caution">
    <text evidence="1">The sequence shown here is derived from an EMBL/GenBank/DDBJ whole genome shotgun (WGS) entry which is preliminary data.</text>
</comment>
<proteinExistence type="predicted"/>
<sequence length="538" mass="60419">MSADNSPNEQQKQHILDNFIAQAGLQSIADATKGHRTIATRAFKRGDTILSIHPLFSLPVRKDEDHDNDTPADQQNKQQQESQPQDRCTHCFKTLPPKRRPRCSQCHTALYCSMRCLTDHWNVRHYFECDPKNAENEAALEKTEAKIKPVYRPYLRMAAGVARVLQNIKKQQQVPEWLQVQALAWDRLISHRSEHPKYLLKQYAEIANLIPQTPGSLVSLDPVDALCRFGCNNFAAFDDSGDQNLLQSTGHLCSPLVSLLLNHACLPNASFVYSAGGRQVVRALRDIAEGDEVTLAYIDGLKPRSERRKTLEAVYFFTCHCERCELCGSPRARMDALMDRSPRSDNAAHAIPHNLPTDYAQPPCADPWVTEVTHALLTLLASRSRHTHESKLETQMINSAESLDQRDLSFAAYRHWLECQDECLERISTGSADEDAHWHWSYVSALHVLAFYALVYPPFHPLVGRQCLLVAQLAWNSLQGSDSHKVNEKLGLSEGLVRNLAMAAQNVLEASGDLEEVMGGASATEKKIALLLSQIEYA</sequence>
<evidence type="ECO:0000313" key="2">
    <source>
        <dbReference type="Proteomes" id="UP001150581"/>
    </source>
</evidence>
<name>A0ACC1IHA9_9FUNG</name>
<protein>
    <submittedName>
        <fullName evidence="1">Uncharacterized protein</fullName>
    </submittedName>
</protein>
<accession>A0ACC1IHA9</accession>
<dbReference type="Proteomes" id="UP001150581">
    <property type="component" value="Unassembled WGS sequence"/>
</dbReference>
<reference evidence="1" key="1">
    <citation type="submission" date="2022-07" db="EMBL/GenBank/DDBJ databases">
        <title>Phylogenomic reconstructions and comparative analyses of Kickxellomycotina fungi.</title>
        <authorList>
            <person name="Reynolds N.K."/>
            <person name="Stajich J.E."/>
            <person name="Barry K."/>
            <person name="Grigoriev I.V."/>
            <person name="Crous P."/>
            <person name="Smith M.E."/>
        </authorList>
    </citation>
    <scope>NUCLEOTIDE SEQUENCE</scope>
    <source>
        <strain evidence="1">Benny 63K</strain>
    </source>
</reference>
<gene>
    <name evidence="1" type="ORF">LPJ66_004440</name>
</gene>